<protein>
    <submittedName>
        <fullName evidence="2">Uncharacterized protein</fullName>
    </submittedName>
</protein>
<dbReference type="VEuPathDB" id="TriTrypDB:ADEAN_000122700"/>
<accession>A0A7G2C3F0</accession>
<dbReference type="AlphaFoldDB" id="A0A7G2C3F0"/>
<dbReference type="EMBL" id="LR877146">
    <property type="protein sequence ID" value="CAD2213784.1"/>
    <property type="molecule type" value="Genomic_DNA"/>
</dbReference>
<sequence length="222" mass="26071">MLSAALRHGTWKEHHLWRVLRGVKLLAYNTNDNQQNSHSSNDNYSHYYANSTPTQRLQRAREILCYTVEEGLVEETRRIQNNHKNNIEIYHRPAPALVQHLLTLYLEAAKHKQQNGNNHNSGIPFADYKEVWSLLAWMERHGYHVQSDKVLDELETIIDFDENNNNNNNNNVSLAARRMNRLDYIKAERKRLLLSVNEDEPQKEENKLSGRRSAPRPRTDPQ</sequence>
<proteinExistence type="predicted"/>
<evidence type="ECO:0000256" key="1">
    <source>
        <dbReference type="SAM" id="MobiDB-lite"/>
    </source>
</evidence>
<evidence type="ECO:0000313" key="3">
    <source>
        <dbReference type="Proteomes" id="UP000515908"/>
    </source>
</evidence>
<dbReference type="Proteomes" id="UP000515908">
    <property type="component" value="Chromosome 02"/>
</dbReference>
<keyword evidence="3" id="KW-1185">Reference proteome</keyword>
<feature type="region of interest" description="Disordered" evidence="1">
    <location>
        <begin position="194"/>
        <end position="222"/>
    </location>
</feature>
<name>A0A7G2C3F0_9TRYP</name>
<evidence type="ECO:0000313" key="2">
    <source>
        <dbReference type="EMBL" id="CAD2213784.1"/>
    </source>
</evidence>
<organism evidence="2 3">
    <name type="scientific">Angomonas deanei</name>
    <dbReference type="NCBI Taxonomy" id="59799"/>
    <lineage>
        <taxon>Eukaryota</taxon>
        <taxon>Discoba</taxon>
        <taxon>Euglenozoa</taxon>
        <taxon>Kinetoplastea</taxon>
        <taxon>Metakinetoplastina</taxon>
        <taxon>Trypanosomatida</taxon>
        <taxon>Trypanosomatidae</taxon>
        <taxon>Strigomonadinae</taxon>
        <taxon>Angomonas</taxon>
    </lineage>
</organism>
<gene>
    <name evidence="2" type="ORF">ADEAN_000122700</name>
</gene>
<reference evidence="2 3" key="1">
    <citation type="submission" date="2020-08" db="EMBL/GenBank/DDBJ databases">
        <authorList>
            <person name="Newling K."/>
            <person name="Davey J."/>
            <person name="Forrester S."/>
        </authorList>
    </citation>
    <scope>NUCLEOTIDE SEQUENCE [LARGE SCALE GENOMIC DNA]</scope>
    <source>
        <strain evidence="3">Crithidia deanei Carvalho (ATCC PRA-265)</strain>
    </source>
</reference>